<proteinExistence type="predicted"/>
<gene>
    <name evidence="2" type="ORF">Nkreftii_002084</name>
</gene>
<protein>
    <recommendedName>
        <fullName evidence="1">DUF5615 domain-containing protein</fullName>
    </recommendedName>
</protein>
<dbReference type="AlphaFoldDB" id="A0A7S8FE95"/>
<reference evidence="2 3" key="1">
    <citation type="journal article" date="2020" name="ISME J.">
        <title>Enrichment and physiological characterization of a novel comammox Nitrospira indicates ammonium inhibition of complete nitrification.</title>
        <authorList>
            <person name="Sakoula D."/>
            <person name="Koch H."/>
            <person name="Frank J."/>
            <person name="Jetten M.S.M."/>
            <person name="van Kessel M.A.H.J."/>
            <person name="Lucker S."/>
        </authorList>
    </citation>
    <scope>NUCLEOTIDE SEQUENCE [LARGE SCALE GENOMIC DNA]</scope>
    <source>
        <strain evidence="2">Comreactor17</strain>
    </source>
</reference>
<dbReference type="EMBL" id="CP047423">
    <property type="protein sequence ID" value="QPD04310.1"/>
    <property type="molecule type" value="Genomic_DNA"/>
</dbReference>
<dbReference type="KEGG" id="nkf:Nkreftii_002084"/>
<dbReference type="Proteomes" id="UP000593737">
    <property type="component" value="Chromosome"/>
</dbReference>
<name>A0A7S8FE95_9BACT</name>
<evidence type="ECO:0000313" key="3">
    <source>
        <dbReference type="Proteomes" id="UP000593737"/>
    </source>
</evidence>
<evidence type="ECO:0000259" key="1">
    <source>
        <dbReference type="Pfam" id="PF18480"/>
    </source>
</evidence>
<sequence>MKCLADMGLALSTVQALRQCGHDIRHLSEEGLERLADPLILEKAEREERLIITCDLDFADLLALSARTLPSVILIRLQDQTPGSVIPRLVQVLSECHEALTNGAIVTIEETRYRLRRLPIEPSPH</sequence>
<dbReference type="Pfam" id="PF18480">
    <property type="entry name" value="DUF5615"/>
    <property type="match status" value="1"/>
</dbReference>
<dbReference type="InterPro" id="IPR041049">
    <property type="entry name" value="DUF5615"/>
</dbReference>
<feature type="domain" description="DUF5615" evidence="1">
    <location>
        <begin position="1"/>
        <end position="110"/>
    </location>
</feature>
<organism evidence="2 3">
    <name type="scientific">Candidatus Nitrospira kreftii</name>
    <dbReference type="NCBI Taxonomy" id="2652173"/>
    <lineage>
        <taxon>Bacteria</taxon>
        <taxon>Pseudomonadati</taxon>
        <taxon>Nitrospirota</taxon>
        <taxon>Nitrospiria</taxon>
        <taxon>Nitrospirales</taxon>
        <taxon>Nitrospiraceae</taxon>
        <taxon>Nitrospira</taxon>
    </lineage>
</organism>
<accession>A0A7S8FE95</accession>
<evidence type="ECO:0000313" key="2">
    <source>
        <dbReference type="EMBL" id="QPD04310.1"/>
    </source>
</evidence>